<feature type="compositionally biased region" description="Low complexity" evidence="1">
    <location>
        <begin position="89"/>
        <end position="101"/>
    </location>
</feature>
<keyword evidence="3" id="KW-1185">Reference proteome</keyword>
<evidence type="ECO:0000313" key="2">
    <source>
        <dbReference type="EMBL" id="VDK19703.1"/>
    </source>
</evidence>
<evidence type="ECO:0000313" key="4">
    <source>
        <dbReference type="WBParaSite" id="ASIM_0000230801-mRNA-1"/>
    </source>
</evidence>
<gene>
    <name evidence="2" type="ORF">ASIM_LOCUS2174</name>
</gene>
<protein>
    <submittedName>
        <fullName evidence="2 4">Uncharacterized protein</fullName>
    </submittedName>
</protein>
<dbReference type="OrthoDB" id="5833948at2759"/>
<proteinExistence type="predicted"/>
<reference evidence="4" key="1">
    <citation type="submission" date="2017-02" db="UniProtKB">
        <authorList>
            <consortium name="WormBaseParasite"/>
        </authorList>
    </citation>
    <scope>IDENTIFICATION</scope>
</reference>
<organism evidence="4">
    <name type="scientific">Anisakis simplex</name>
    <name type="common">Herring worm</name>
    <dbReference type="NCBI Taxonomy" id="6269"/>
    <lineage>
        <taxon>Eukaryota</taxon>
        <taxon>Metazoa</taxon>
        <taxon>Ecdysozoa</taxon>
        <taxon>Nematoda</taxon>
        <taxon>Chromadorea</taxon>
        <taxon>Rhabditida</taxon>
        <taxon>Spirurina</taxon>
        <taxon>Ascaridomorpha</taxon>
        <taxon>Ascaridoidea</taxon>
        <taxon>Anisakidae</taxon>
        <taxon>Anisakis</taxon>
        <taxon>Anisakis simplex complex</taxon>
    </lineage>
</organism>
<dbReference type="AlphaFoldDB" id="A0A0M3J441"/>
<sequence length="172" mass="19547">MVDNKVNMSLGEFFIEIRDSGMIYDIIKKERADRNKRTPAARRGFASKRGAVGVKRGVGMRRNIRGGMRGASSSSWNNRTKPQTSINKNNTNNSQRSLRSSNNNLNKVATMRMVQKLVKKAINQRANQTIIQRAGVSNQRNRRANLLTRRRVIGARVPVCYKLDSNQILYII</sequence>
<name>A0A0M3J441_ANISI</name>
<feature type="compositionally biased region" description="Polar residues" evidence="1">
    <location>
        <begin position="71"/>
        <end position="88"/>
    </location>
</feature>
<reference evidence="2 3" key="2">
    <citation type="submission" date="2018-11" db="EMBL/GenBank/DDBJ databases">
        <authorList>
            <consortium name="Pathogen Informatics"/>
        </authorList>
    </citation>
    <scope>NUCLEOTIDE SEQUENCE [LARGE SCALE GENOMIC DNA]</scope>
</reference>
<accession>A0A0M3J441</accession>
<feature type="region of interest" description="Disordered" evidence="1">
    <location>
        <begin position="64"/>
        <end position="101"/>
    </location>
</feature>
<dbReference type="WBParaSite" id="ASIM_0000230801-mRNA-1">
    <property type="protein sequence ID" value="ASIM_0000230801-mRNA-1"/>
    <property type="gene ID" value="ASIM_0000230801"/>
</dbReference>
<evidence type="ECO:0000313" key="3">
    <source>
        <dbReference type="Proteomes" id="UP000267096"/>
    </source>
</evidence>
<dbReference type="EMBL" id="UYRR01002792">
    <property type="protein sequence ID" value="VDK19703.1"/>
    <property type="molecule type" value="Genomic_DNA"/>
</dbReference>
<evidence type="ECO:0000256" key="1">
    <source>
        <dbReference type="SAM" id="MobiDB-lite"/>
    </source>
</evidence>
<dbReference type="Proteomes" id="UP000267096">
    <property type="component" value="Unassembled WGS sequence"/>
</dbReference>